<dbReference type="InterPro" id="IPR038286">
    <property type="entry name" value="IPK_sf"/>
</dbReference>
<evidence type="ECO:0000313" key="6">
    <source>
        <dbReference type="EMBL" id="RKF64729.1"/>
    </source>
</evidence>
<accession>A0A420I4U9</accession>
<dbReference type="OrthoDB" id="2573163at2759"/>
<name>A0A420I4U9_9PEZI</name>
<feature type="region of interest" description="Disordered" evidence="5">
    <location>
        <begin position="872"/>
        <end position="895"/>
    </location>
</feature>
<organism evidence="6 7">
    <name type="scientific">Golovinomyces cichoracearum</name>
    <dbReference type="NCBI Taxonomy" id="62708"/>
    <lineage>
        <taxon>Eukaryota</taxon>
        <taxon>Fungi</taxon>
        <taxon>Dikarya</taxon>
        <taxon>Ascomycota</taxon>
        <taxon>Pezizomycotina</taxon>
        <taxon>Leotiomycetes</taxon>
        <taxon>Erysiphales</taxon>
        <taxon>Erysiphaceae</taxon>
        <taxon>Golovinomyces</taxon>
    </lineage>
</organism>
<dbReference type="GO" id="GO:0008440">
    <property type="term" value="F:inositol-1,4,5-trisphosphate 3-kinase activity"/>
    <property type="evidence" value="ECO:0007669"/>
    <property type="project" value="TreeGrafter"/>
</dbReference>
<comment type="similarity">
    <text evidence="1 4">Belongs to the inositol phosphokinase (IPK) family.</text>
</comment>
<feature type="compositionally biased region" description="Polar residues" evidence="5">
    <location>
        <begin position="294"/>
        <end position="319"/>
    </location>
</feature>
<dbReference type="Pfam" id="PF03770">
    <property type="entry name" value="IPK"/>
    <property type="match status" value="1"/>
</dbReference>
<keyword evidence="3 4" id="KW-0418">Kinase</keyword>
<dbReference type="EMBL" id="MCBR01012986">
    <property type="protein sequence ID" value="RKF64729.1"/>
    <property type="molecule type" value="Genomic_DNA"/>
</dbReference>
<dbReference type="InterPro" id="IPR005522">
    <property type="entry name" value="IPK"/>
</dbReference>
<feature type="region of interest" description="Disordered" evidence="5">
    <location>
        <begin position="136"/>
        <end position="157"/>
    </location>
</feature>
<proteinExistence type="inferred from homology"/>
<keyword evidence="2 4" id="KW-0808">Transferase</keyword>
<dbReference type="PANTHER" id="PTHR12400:SF21">
    <property type="entry name" value="KINASE"/>
    <property type="match status" value="1"/>
</dbReference>
<dbReference type="GO" id="GO:0032958">
    <property type="term" value="P:inositol phosphate biosynthetic process"/>
    <property type="evidence" value="ECO:0007669"/>
    <property type="project" value="InterPro"/>
</dbReference>
<protein>
    <recommendedName>
        <fullName evidence="4">Kinase</fullName>
        <ecNumber evidence="4">2.7.-.-</ecNumber>
    </recommendedName>
</protein>
<comment type="caution">
    <text evidence="6">The sequence shown here is derived from an EMBL/GenBank/DDBJ whole genome shotgun (WGS) entry which is preliminary data.</text>
</comment>
<feature type="region of interest" description="Disordered" evidence="5">
    <location>
        <begin position="275"/>
        <end position="332"/>
    </location>
</feature>
<dbReference type="SUPFAM" id="SSF56104">
    <property type="entry name" value="SAICAR synthase-like"/>
    <property type="match status" value="1"/>
</dbReference>
<dbReference type="GO" id="GO:0005634">
    <property type="term" value="C:nucleus"/>
    <property type="evidence" value="ECO:0007669"/>
    <property type="project" value="TreeGrafter"/>
</dbReference>
<dbReference type="EC" id="2.7.-.-" evidence="4"/>
<sequence length="895" mass="102115">MKTSKAREILYSKNLPVAETDRVIGIKHGDFQRETMTQAGFKKDMTRVVTQPQNTEEDEDSGEEQISSALFLPHQMVQETTNISGERLEVFSRSLHPEFSRSEEWLEEHIPSNHDPDTCNLQDNMSQFRIDKADPHRNNLTEENNNLTYPNDKLDSNIDSRDDQFIERSICQTQDNEKTPTGSPKFISPDLEETGKFCLEQQPVTKKPLDAIELIPYSHQVGGHTTLWRFSKRAVCKRLNNRENEFYEKIEQCYPKLLQFLPRYIGVLNVTFEKQSRKQTKKETQDSTPEHKTQQISEQPNHGNDCKTVNSDQKPSGNSKTDHRRVSSLSCAYTQPQRVPTVTFADNRHIIPTSILKPQPIYRHNQARSHSDSTPLGNLIGLNSSNQTVDFNLSKTPVEPNPWGKTYVNKVLREDVFREVFLQRPVSIKHKTSNTSHQFLDSKNKYLRNSNSESNLQKVHQEKKNLKSSLQMDTKAYRDNYATKEATNDTHNYDVADSKNISQADVNAGEHTGRNQPELETVFTESCISGKRQRRYSSGGLRLTSANAIDARGDLKYFADADNVNSGEPFVKDSESNDHSSFFQETKLTKPIIEFEHPPAEPSKSTETGSVVGLKPYQDISSVQVEVPRPVNPKEARAQPGSRVEYFLLLEDLTAGMKRPCIMDLKMGSRQYGVDANYKKQQSQREKCAATTSRRLGVRVCGLQVWDASLQDYIFEDKYYGRGLKAGYEFQTALTRFLYDGIDYSSVLRHIPSIIQKLSELEVLIKGLIGYRFYGTSLLMFYDGVTDEGYSSDSTAAGKDDRTVRRDIDFKIADFANCVTKEDSNIERKCPPKYPKKPDMGFLRGLKTLKRYFLAIERDVCSRKESIDFQGNENGRGLNGADENNEEDDEGYVSY</sequence>
<dbReference type="PANTHER" id="PTHR12400">
    <property type="entry name" value="INOSITOL POLYPHOSPHATE KINASE"/>
    <property type="match status" value="1"/>
</dbReference>
<reference evidence="6 7" key="1">
    <citation type="journal article" date="2018" name="BMC Genomics">
        <title>Comparative genome analyses reveal sequence features reflecting distinct modes of host-adaptation between dicot and monocot powdery mildew.</title>
        <authorList>
            <person name="Wu Y."/>
            <person name="Ma X."/>
            <person name="Pan Z."/>
            <person name="Kale S.D."/>
            <person name="Song Y."/>
            <person name="King H."/>
            <person name="Zhang Q."/>
            <person name="Presley C."/>
            <person name="Deng X."/>
            <person name="Wei C.I."/>
            <person name="Xiao S."/>
        </authorList>
    </citation>
    <scope>NUCLEOTIDE SEQUENCE [LARGE SCALE GENOMIC DNA]</scope>
    <source>
        <strain evidence="6">UCSC1</strain>
    </source>
</reference>
<evidence type="ECO:0000256" key="5">
    <source>
        <dbReference type="SAM" id="MobiDB-lite"/>
    </source>
</evidence>
<evidence type="ECO:0000256" key="3">
    <source>
        <dbReference type="ARBA" id="ARBA00022777"/>
    </source>
</evidence>
<dbReference type="Gene3D" id="3.30.470.160">
    <property type="entry name" value="Inositol polyphosphate kinase"/>
    <property type="match status" value="1"/>
</dbReference>
<feature type="compositionally biased region" description="Basic and acidic residues" evidence="5">
    <location>
        <begin position="281"/>
        <end position="293"/>
    </location>
</feature>
<evidence type="ECO:0000256" key="2">
    <source>
        <dbReference type="ARBA" id="ARBA00022679"/>
    </source>
</evidence>
<dbReference type="AlphaFoldDB" id="A0A420I4U9"/>
<dbReference type="GO" id="GO:0046854">
    <property type="term" value="P:phosphatidylinositol phosphate biosynthetic process"/>
    <property type="evidence" value="ECO:0007669"/>
    <property type="project" value="TreeGrafter"/>
</dbReference>
<dbReference type="GO" id="GO:0000824">
    <property type="term" value="F:inositol-1,4,5,6-tetrakisphosphate 3-kinase activity"/>
    <property type="evidence" value="ECO:0007669"/>
    <property type="project" value="TreeGrafter"/>
</dbReference>
<evidence type="ECO:0000313" key="7">
    <source>
        <dbReference type="Proteomes" id="UP000285405"/>
    </source>
</evidence>
<evidence type="ECO:0000256" key="1">
    <source>
        <dbReference type="ARBA" id="ARBA00007374"/>
    </source>
</evidence>
<feature type="compositionally biased region" description="Acidic residues" evidence="5">
    <location>
        <begin position="883"/>
        <end position="895"/>
    </location>
</feature>
<evidence type="ECO:0000256" key="4">
    <source>
        <dbReference type="RuleBase" id="RU363090"/>
    </source>
</evidence>
<dbReference type="GO" id="GO:0005737">
    <property type="term" value="C:cytoplasm"/>
    <property type="evidence" value="ECO:0007669"/>
    <property type="project" value="TreeGrafter"/>
</dbReference>
<dbReference type="Proteomes" id="UP000285405">
    <property type="component" value="Unassembled WGS sequence"/>
</dbReference>
<gene>
    <name evidence="6" type="ORF">GcC1_129013</name>
</gene>